<dbReference type="EMBL" id="WTPW01002454">
    <property type="protein sequence ID" value="KAF0381763.1"/>
    <property type="molecule type" value="Genomic_DNA"/>
</dbReference>
<dbReference type="CDD" id="cd00143">
    <property type="entry name" value="PP2Cc"/>
    <property type="match status" value="1"/>
</dbReference>
<keyword evidence="7" id="KW-1185">Reference proteome</keyword>
<evidence type="ECO:0000256" key="4">
    <source>
        <dbReference type="RuleBase" id="RU003465"/>
    </source>
</evidence>
<dbReference type="InterPro" id="IPR036457">
    <property type="entry name" value="PPM-type-like_dom_sf"/>
</dbReference>
<sequence>MKPVKIPTDEFSLMEFWKLQDLRFITYTKNSWSTRERRFSNEREDSLSIDLELGKKHSQSKGFCFFSVYDGHGVNGLLKDGEHISKKCSENLPRNIAKGLPRFWSCNEKSVKKAIKKGFKNTEQFMKTELSKESKDAGCTAIIAVLTPLKDIYVAYIGDSPAFISTNNGHSVQITKEHDLHNKDEVLRLRAQKNKGTKFSIYRLAPGRREKFWALDNTFSRGMQYTRSFGDFYIKEKAKNSLIAEPEFANKIYNAKDLNLLVLCSDGITNRLRVYKRLPTQVLLSYMKQNKCSPDILEIACKELIKLCDLISQSGYCTDDMTIIIVAFLNGRSLEKWYEDATKNAEYPRDWLTPSFKDDDNISEISAQDLGEVESPVKDSGFDIYDTSNQYSAEEAEEFADLTVPDF</sequence>
<gene>
    <name evidence="6" type="ORF">F8M41_012064</name>
</gene>
<proteinExistence type="inferred from homology"/>
<dbReference type="Pfam" id="PF00481">
    <property type="entry name" value="PP2C"/>
    <property type="match status" value="1"/>
</dbReference>
<dbReference type="SUPFAM" id="SSF81606">
    <property type="entry name" value="PP2C-like"/>
    <property type="match status" value="1"/>
</dbReference>
<dbReference type="Gene3D" id="3.60.40.10">
    <property type="entry name" value="PPM-type phosphatase domain"/>
    <property type="match status" value="1"/>
</dbReference>
<dbReference type="SMART" id="SM00332">
    <property type="entry name" value="PP2Cc"/>
    <property type="match status" value="1"/>
</dbReference>
<evidence type="ECO:0000256" key="2">
    <source>
        <dbReference type="ARBA" id="ARBA00022801"/>
    </source>
</evidence>
<evidence type="ECO:0000313" key="7">
    <source>
        <dbReference type="Proteomes" id="UP000439903"/>
    </source>
</evidence>
<protein>
    <submittedName>
        <fullName evidence="6">PP2C-domain-containing protein</fullName>
    </submittedName>
</protein>
<evidence type="ECO:0000256" key="3">
    <source>
        <dbReference type="ARBA" id="ARBA00022912"/>
    </source>
</evidence>
<organism evidence="6 7">
    <name type="scientific">Gigaspora margarita</name>
    <dbReference type="NCBI Taxonomy" id="4874"/>
    <lineage>
        <taxon>Eukaryota</taxon>
        <taxon>Fungi</taxon>
        <taxon>Fungi incertae sedis</taxon>
        <taxon>Mucoromycota</taxon>
        <taxon>Glomeromycotina</taxon>
        <taxon>Glomeromycetes</taxon>
        <taxon>Diversisporales</taxon>
        <taxon>Gigasporaceae</taxon>
        <taxon>Gigaspora</taxon>
    </lineage>
</organism>
<dbReference type="PROSITE" id="PS01032">
    <property type="entry name" value="PPM_1"/>
    <property type="match status" value="1"/>
</dbReference>
<keyword evidence="1" id="KW-0479">Metal-binding</keyword>
<dbReference type="GO" id="GO:0004722">
    <property type="term" value="F:protein serine/threonine phosphatase activity"/>
    <property type="evidence" value="ECO:0007669"/>
    <property type="project" value="InterPro"/>
</dbReference>
<dbReference type="InterPro" id="IPR001932">
    <property type="entry name" value="PPM-type_phosphatase-like_dom"/>
</dbReference>
<evidence type="ECO:0000256" key="1">
    <source>
        <dbReference type="ARBA" id="ARBA00022723"/>
    </source>
</evidence>
<dbReference type="PROSITE" id="PS51746">
    <property type="entry name" value="PPM_2"/>
    <property type="match status" value="1"/>
</dbReference>
<dbReference type="PANTHER" id="PTHR47992">
    <property type="entry name" value="PROTEIN PHOSPHATASE"/>
    <property type="match status" value="1"/>
</dbReference>
<feature type="domain" description="PPM-type phosphatase" evidence="5">
    <location>
        <begin position="28"/>
        <end position="328"/>
    </location>
</feature>
<keyword evidence="3 4" id="KW-0904">Protein phosphatase</keyword>
<comment type="caution">
    <text evidence="6">The sequence shown here is derived from an EMBL/GenBank/DDBJ whole genome shotgun (WGS) entry which is preliminary data.</text>
</comment>
<keyword evidence="2 4" id="KW-0378">Hydrolase</keyword>
<dbReference type="GO" id="GO:0046872">
    <property type="term" value="F:metal ion binding"/>
    <property type="evidence" value="ECO:0007669"/>
    <property type="project" value="UniProtKB-KW"/>
</dbReference>
<dbReference type="AlphaFoldDB" id="A0A8H3X0B7"/>
<dbReference type="InterPro" id="IPR000222">
    <property type="entry name" value="PP2C_BS"/>
</dbReference>
<name>A0A8H3X0B7_GIGMA</name>
<accession>A0A8H3X0B7</accession>
<evidence type="ECO:0000313" key="6">
    <source>
        <dbReference type="EMBL" id="KAF0381763.1"/>
    </source>
</evidence>
<reference evidence="6 7" key="1">
    <citation type="journal article" date="2019" name="Environ. Microbiol.">
        <title>At the nexus of three kingdoms: the genome of the mycorrhizal fungus Gigaspora margarita provides insights into plant, endobacterial and fungal interactions.</title>
        <authorList>
            <person name="Venice F."/>
            <person name="Ghignone S."/>
            <person name="Salvioli di Fossalunga A."/>
            <person name="Amselem J."/>
            <person name="Novero M."/>
            <person name="Xianan X."/>
            <person name="Sedzielewska Toro K."/>
            <person name="Morin E."/>
            <person name="Lipzen A."/>
            <person name="Grigoriev I.V."/>
            <person name="Henrissat B."/>
            <person name="Martin F.M."/>
            <person name="Bonfante P."/>
        </authorList>
    </citation>
    <scope>NUCLEOTIDE SEQUENCE [LARGE SCALE GENOMIC DNA]</scope>
    <source>
        <strain evidence="6 7">BEG34</strain>
    </source>
</reference>
<dbReference type="OrthoDB" id="10264738at2759"/>
<dbReference type="InterPro" id="IPR015655">
    <property type="entry name" value="PP2C"/>
</dbReference>
<comment type="similarity">
    <text evidence="4">Belongs to the PP2C family.</text>
</comment>
<dbReference type="Proteomes" id="UP000439903">
    <property type="component" value="Unassembled WGS sequence"/>
</dbReference>
<evidence type="ECO:0000259" key="5">
    <source>
        <dbReference type="PROSITE" id="PS51746"/>
    </source>
</evidence>